<dbReference type="PROSITE" id="PS50943">
    <property type="entry name" value="HTH_CROC1"/>
    <property type="match status" value="1"/>
</dbReference>
<dbReference type="SMART" id="SM00530">
    <property type="entry name" value="HTH_XRE"/>
    <property type="match status" value="1"/>
</dbReference>
<comment type="caution">
    <text evidence="3">The sequence shown here is derived from an EMBL/GenBank/DDBJ whole genome shotgun (WGS) entry which is preliminary data.</text>
</comment>
<keyword evidence="1" id="KW-0238">DNA-binding</keyword>
<accession>A0ABU5MX93</accession>
<dbReference type="RefSeq" id="WP_130596773.1">
    <property type="nucleotide sequence ID" value="NZ_JARVCO010000010.1"/>
</dbReference>
<dbReference type="SUPFAM" id="SSF47413">
    <property type="entry name" value="lambda repressor-like DNA-binding domains"/>
    <property type="match status" value="1"/>
</dbReference>
<protein>
    <submittedName>
        <fullName evidence="3">HigA family addiction module antitoxin</fullName>
    </submittedName>
</protein>
<evidence type="ECO:0000256" key="1">
    <source>
        <dbReference type="ARBA" id="ARBA00023125"/>
    </source>
</evidence>
<sequence length="98" mass="10915">MKKIAPVHPGEILNEEFLKPMGISQNKLGRDLGVSPRRVNEIVHGKRSVTADTALRLSVYFGNSASFWLGLQMDYDLDVAEDTISDKIHKEVHQLAVA</sequence>
<name>A0ABU5MX93_9BACT</name>
<reference evidence="3 4" key="1">
    <citation type="journal article" date="2024" name="Appl. Environ. Microbiol.">
        <title>Pontiella agarivorans sp. nov., a novel marine anaerobic bacterium capable of degrading macroalgal polysaccharides and fixing nitrogen.</title>
        <authorList>
            <person name="Liu N."/>
            <person name="Kivenson V."/>
            <person name="Peng X."/>
            <person name="Cui Z."/>
            <person name="Lankiewicz T.S."/>
            <person name="Gosselin K.M."/>
            <person name="English C.J."/>
            <person name="Blair E.M."/>
            <person name="O'Malley M.A."/>
            <person name="Valentine D.L."/>
        </authorList>
    </citation>
    <scope>NUCLEOTIDE SEQUENCE [LARGE SCALE GENOMIC DNA]</scope>
    <source>
        <strain evidence="3 4">NLcol2</strain>
    </source>
</reference>
<dbReference type="InterPro" id="IPR013430">
    <property type="entry name" value="Toxin_antidote_HigA"/>
</dbReference>
<dbReference type="Proteomes" id="UP001290861">
    <property type="component" value="Unassembled WGS sequence"/>
</dbReference>
<feature type="domain" description="HTH cro/C1-type" evidence="2">
    <location>
        <begin position="22"/>
        <end position="68"/>
    </location>
</feature>
<dbReference type="PANTHER" id="PTHR36924:SF1">
    <property type="entry name" value="ANTITOXIN HIGA-1"/>
    <property type="match status" value="1"/>
</dbReference>
<dbReference type="Pfam" id="PF01381">
    <property type="entry name" value="HTH_3"/>
    <property type="match status" value="1"/>
</dbReference>
<dbReference type="InterPro" id="IPR010982">
    <property type="entry name" value="Lambda_DNA-bd_dom_sf"/>
</dbReference>
<evidence type="ECO:0000259" key="2">
    <source>
        <dbReference type="PROSITE" id="PS50943"/>
    </source>
</evidence>
<organism evidence="3 4">
    <name type="scientific">Pontiella agarivorans</name>
    <dbReference type="NCBI Taxonomy" id="3038953"/>
    <lineage>
        <taxon>Bacteria</taxon>
        <taxon>Pseudomonadati</taxon>
        <taxon>Kiritimatiellota</taxon>
        <taxon>Kiritimatiellia</taxon>
        <taxon>Kiritimatiellales</taxon>
        <taxon>Pontiellaceae</taxon>
        <taxon>Pontiella</taxon>
    </lineage>
</organism>
<keyword evidence="4" id="KW-1185">Reference proteome</keyword>
<dbReference type="EMBL" id="JARVCO010000010">
    <property type="protein sequence ID" value="MDZ8118818.1"/>
    <property type="molecule type" value="Genomic_DNA"/>
</dbReference>
<dbReference type="PANTHER" id="PTHR36924">
    <property type="entry name" value="ANTITOXIN HIGA-1"/>
    <property type="match status" value="1"/>
</dbReference>
<dbReference type="Gene3D" id="1.10.260.40">
    <property type="entry name" value="lambda repressor-like DNA-binding domains"/>
    <property type="match status" value="1"/>
</dbReference>
<dbReference type="CDD" id="cd00093">
    <property type="entry name" value="HTH_XRE"/>
    <property type="match status" value="1"/>
</dbReference>
<evidence type="ECO:0000313" key="4">
    <source>
        <dbReference type="Proteomes" id="UP001290861"/>
    </source>
</evidence>
<evidence type="ECO:0000313" key="3">
    <source>
        <dbReference type="EMBL" id="MDZ8118818.1"/>
    </source>
</evidence>
<dbReference type="NCBIfam" id="TIGR02607">
    <property type="entry name" value="antidote_HigA"/>
    <property type="match status" value="1"/>
</dbReference>
<dbReference type="InterPro" id="IPR001387">
    <property type="entry name" value="Cro/C1-type_HTH"/>
</dbReference>
<gene>
    <name evidence="3" type="ORF">P9H32_09275</name>
</gene>
<proteinExistence type="predicted"/>